<protein>
    <recommendedName>
        <fullName evidence="4">FlxA-like protein</fullName>
    </recommendedName>
</protein>
<organism evidence="2 3">
    <name type="scientific">Pigmentiphaga kullae</name>
    <dbReference type="NCBI Taxonomy" id="151784"/>
    <lineage>
        <taxon>Bacteria</taxon>
        <taxon>Pseudomonadati</taxon>
        <taxon>Pseudomonadota</taxon>
        <taxon>Betaproteobacteria</taxon>
        <taxon>Burkholderiales</taxon>
        <taxon>Alcaligenaceae</taxon>
        <taxon>Pigmentiphaga</taxon>
    </lineage>
</organism>
<gene>
    <name evidence="2" type="ORF">EV675_0805</name>
</gene>
<dbReference type="EMBL" id="SGXC01000001">
    <property type="protein sequence ID" value="RZS84786.1"/>
    <property type="molecule type" value="Genomic_DNA"/>
</dbReference>
<dbReference type="RefSeq" id="WP_130356115.1">
    <property type="nucleotide sequence ID" value="NZ_SGXC01000001.1"/>
</dbReference>
<accession>A0A4Q7NIS9</accession>
<evidence type="ECO:0008006" key="4">
    <source>
        <dbReference type="Google" id="ProtNLM"/>
    </source>
</evidence>
<proteinExistence type="predicted"/>
<evidence type="ECO:0000256" key="1">
    <source>
        <dbReference type="SAM" id="Coils"/>
    </source>
</evidence>
<dbReference type="AlphaFoldDB" id="A0A4Q7NIS9"/>
<evidence type="ECO:0000313" key="3">
    <source>
        <dbReference type="Proteomes" id="UP000292445"/>
    </source>
</evidence>
<comment type="caution">
    <text evidence="2">The sequence shown here is derived from an EMBL/GenBank/DDBJ whole genome shotgun (WGS) entry which is preliminary data.</text>
</comment>
<name>A0A4Q7NIS9_9BURK</name>
<evidence type="ECO:0000313" key="2">
    <source>
        <dbReference type="EMBL" id="RZS84786.1"/>
    </source>
</evidence>
<dbReference type="OrthoDB" id="8690275at2"/>
<reference evidence="2 3" key="1">
    <citation type="submission" date="2019-02" db="EMBL/GenBank/DDBJ databases">
        <title>Genomic Encyclopedia of Type Strains, Phase IV (KMG-IV): sequencing the most valuable type-strain genomes for metagenomic binning, comparative biology and taxonomic classification.</title>
        <authorList>
            <person name="Goeker M."/>
        </authorList>
    </citation>
    <scope>NUCLEOTIDE SEQUENCE [LARGE SCALE GENOMIC DNA]</scope>
    <source>
        <strain evidence="2 3">K24</strain>
    </source>
</reference>
<keyword evidence="3" id="KW-1185">Reference proteome</keyword>
<feature type="coiled-coil region" evidence="1">
    <location>
        <begin position="66"/>
        <end position="100"/>
    </location>
</feature>
<keyword evidence="1" id="KW-0175">Coiled coil</keyword>
<sequence length="145" mass="14773">MPPVTPISASLSISHLRLSNETDGQANAPAADASAILRGLGAPASEKSTAKAAEADSGDSNDSFAVKALKKRIKELQKQLAQAQAELERVRASSMSAEAKARAVASAQSRINSLAGALQTAMSELAKELDRSGSGAAGSLVDTRA</sequence>
<dbReference type="Proteomes" id="UP000292445">
    <property type="component" value="Unassembled WGS sequence"/>
</dbReference>